<evidence type="ECO:0000313" key="9">
    <source>
        <dbReference type="Proteomes" id="UP000007058"/>
    </source>
</evidence>
<keyword evidence="9" id="KW-1185">Reference proteome</keyword>
<evidence type="ECO:0000313" key="8">
    <source>
        <dbReference type="EMBL" id="BAE53119.1"/>
    </source>
</evidence>
<dbReference type="Gene3D" id="3.20.20.370">
    <property type="entry name" value="Glycoside hydrolase/deacetylase"/>
    <property type="match status" value="1"/>
</dbReference>
<dbReference type="SUPFAM" id="SSF88713">
    <property type="entry name" value="Glycoside hydrolase/deacetylase"/>
    <property type="match status" value="1"/>
</dbReference>
<dbReference type="AlphaFoldDB" id="Q2VZ56"/>
<accession>Q2VZ56</accession>
<dbReference type="GO" id="GO:0045493">
    <property type="term" value="P:xylan catabolic process"/>
    <property type="evidence" value="ECO:0007669"/>
    <property type="project" value="UniProtKB-KW"/>
</dbReference>
<dbReference type="KEGG" id="mag:amb4315"/>
<evidence type="ECO:0000256" key="1">
    <source>
        <dbReference type="ARBA" id="ARBA00003236"/>
    </source>
</evidence>
<keyword evidence="8" id="KW-0624">Polysaccharide degradation</keyword>
<name>Q2VZ56_PARM1</name>
<dbReference type="GO" id="GO:0016810">
    <property type="term" value="F:hydrolase activity, acting on carbon-nitrogen (but not peptide) bonds"/>
    <property type="evidence" value="ECO:0007669"/>
    <property type="project" value="InterPro"/>
</dbReference>
<dbReference type="InterPro" id="IPR051398">
    <property type="entry name" value="Polysacch_Deacetylase"/>
</dbReference>
<keyword evidence="5" id="KW-0732">Signal</keyword>
<dbReference type="Pfam" id="PF01522">
    <property type="entry name" value="Polysacc_deac_1"/>
    <property type="match status" value="1"/>
</dbReference>
<keyword evidence="8" id="KW-0378">Hydrolase</keyword>
<evidence type="ECO:0000256" key="3">
    <source>
        <dbReference type="ARBA" id="ARBA00010973"/>
    </source>
</evidence>
<evidence type="ECO:0000256" key="6">
    <source>
        <dbReference type="ARBA" id="ARBA00032976"/>
    </source>
</evidence>
<dbReference type="GO" id="GO:0005576">
    <property type="term" value="C:extracellular region"/>
    <property type="evidence" value="ECO:0007669"/>
    <property type="project" value="UniProtKB-SubCell"/>
</dbReference>
<comment type="similarity">
    <text evidence="3">Belongs to the polysaccharide deacetylase family.</text>
</comment>
<dbReference type="CDD" id="cd10973">
    <property type="entry name" value="CE4_DAC_u4_5s"/>
    <property type="match status" value="1"/>
</dbReference>
<evidence type="ECO:0000259" key="7">
    <source>
        <dbReference type="PROSITE" id="PS51677"/>
    </source>
</evidence>
<sequence length="456" mass="48081">MMAVTGAAMVLSRLPGARAGLRRCLASAERTKTTRMGWQLTLVGPMRARSQAWRSKASGTGVSLNLECVRAWRNSLSSAVGSRISLISASPLELSPANAANIGNVGAESGAQQGAIVKQSVVLALLVCLAAVVGLPVCGSAALAAESAVVLVYHRFDDDRVPALNTTTELLASHVAELKTGGYAVLPLAEIVSALRAGRSLPDKAVAITVDDASVGFYAGAWPLLKKAGLPVTLFLATDEVDRGGAEVMSWGQIRELAAAGLGIGMQGAARLRLPKASAEQITADLARARARLDKELGLGTELFAWPWGEASAEAEDVLRRSGFAAAFGQHSGAAWAKGDPFFLPRFAQSSAYGDMQRFRLAARSLPLPAVDITPEDPAIKVNPPAFGFTLAEDVPGIDGLSCFASHQGQVRVERLGPRVEVRMSKPIPSGRGRLNCTVPALEGRWRWFGWQFAVP</sequence>
<dbReference type="Proteomes" id="UP000007058">
    <property type="component" value="Chromosome"/>
</dbReference>
<keyword evidence="8" id="KW-0326">Glycosidase</keyword>
<dbReference type="EMBL" id="AP007255">
    <property type="protein sequence ID" value="BAE53119.1"/>
    <property type="molecule type" value="Genomic_DNA"/>
</dbReference>
<dbReference type="PROSITE" id="PS51677">
    <property type="entry name" value="NODB"/>
    <property type="match status" value="1"/>
</dbReference>
<keyword evidence="8" id="KW-0119">Carbohydrate metabolism</keyword>
<evidence type="ECO:0000256" key="4">
    <source>
        <dbReference type="ARBA" id="ARBA00020071"/>
    </source>
</evidence>
<keyword evidence="8" id="KW-0858">Xylan degradation</keyword>
<dbReference type="PANTHER" id="PTHR34216">
    <property type="match status" value="1"/>
</dbReference>
<dbReference type="HOGENOM" id="CLU_030024_0_1_5"/>
<dbReference type="GO" id="GO:0016798">
    <property type="term" value="F:hydrolase activity, acting on glycosyl bonds"/>
    <property type="evidence" value="ECO:0007669"/>
    <property type="project" value="UniProtKB-KW"/>
</dbReference>
<feature type="domain" description="NodB homology" evidence="7">
    <location>
        <begin position="204"/>
        <end position="456"/>
    </location>
</feature>
<dbReference type="InterPro" id="IPR002509">
    <property type="entry name" value="NODB_dom"/>
</dbReference>
<proteinExistence type="inferred from homology"/>
<reference evidence="8 9" key="1">
    <citation type="journal article" date="2005" name="DNA Res.">
        <title>Complete genome sequence of the facultative anaerobic magnetotactic bacterium Magnetospirillum sp. strain AMB-1.</title>
        <authorList>
            <person name="Matsunaga T."/>
            <person name="Okamura Y."/>
            <person name="Fukuda Y."/>
            <person name="Wahyudi A.T."/>
            <person name="Murase Y."/>
            <person name="Takeyama H."/>
        </authorList>
    </citation>
    <scope>NUCLEOTIDE SEQUENCE [LARGE SCALE GENOMIC DNA]</scope>
    <source>
        <strain evidence="9">ATCC 700264 / AMB-1</strain>
    </source>
</reference>
<gene>
    <name evidence="8" type="ordered locus">amb4315</name>
</gene>
<comment type="function">
    <text evidence="1">Is involved in generating a small heat-stable compound (Nod), an acylated oligomer of N-acetylglucosamine, that stimulates mitosis in various plant protoplasts.</text>
</comment>
<comment type="subcellular location">
    <subcellularLocation>
        <location evidence="2">Secreted</location>
    </subcellularLocation>
</comment>
<evidence type="ECO:0000256" key="2">
    <source>
        <dbReference type="ARBA" id="ARBA00004613"/>
    </source>
</evidence>
<evidence type="ECO:0000256" key="5">
    <source>
        <dbReference type="ARBA" id="ARBA00022729"/>
    </source>
</evidence>
<dbReference type="InterPro" id="IPR011330">
    <property type="entry name" value="Glyco_hydro/deAcase_b/a-brl"/>
</dbReference>
<dbReference type="STRING" id="342108.amb4315"/>
<dbReference type="PANTHER" id="PTHR34216:SF3">
    <property type="entry name" value="POLY-BETA-1,6-N-ACETYL-D-GLUCOSAMINE N-DEACETYLASE"/>
    <property type="match status" value="1"/>
</dbReference>
<protein>
    <recommendedName>
        <fullName evidence="4">Chitooligosaccharide deacetylase</fullName>
    </recommendedName>
    <alternativeName>
        <fullName evidence="6">Nodulation protein B</fullName>
    </alternativeName>
</protein>
<organism evidence="8 9">
    <name type="scientific">Paramagnetospirillum magneticum (strain ATCC 700264 / AMB-1)</name>
    <name type="common">Magnetospirillum magneticum</name>
    <dbReference type="NCBI Taxonomy" id="342108"/>
    <lineage>
        <taxon>Bacteria</taxon>
        <taxon>Pseudomonadati</taxon>
        <taxon>Pseudomonadota</taxon>
        <taxon>Alphaproteobacteria</taxon>
        <taxon>Rhodospirillales</taxon>
        <taxon>Magnetospirillaceae</taxon>
        <taxon>Paramagnetospirillum</taxon>
    </lineage>
</organism>